<keyword evidence="1" id="KW-0472">Membrane</keyword>
<name>A0ABZ0UL68_9RICK</name>
<organism evidence="2 3">
    <name type="scientific">Candidatus Bandiella euplotis</name>
    <dbReference type="NCBI Taxonomy" id="1664265"/>
    <lineage>
        <taxon>Bacteria</taxon>
        <taxon>Pseudomonadati</taxon>
        <taxon>Pseudomonadota</taxon>
        <taxon>Alphaproteobacteria</taxon>
        <taxon>Rickettsiales</taxon>
        <taxon>Candidatus Midichloriaceae</taxon>
        <taxon>Candidatus Bandiella</taxon>
    </lineage>
</organism>
<keyword evidence="1" id="KW-1133">Transmembrane helix</keyword>
<dbReference type="EMBL" id="CP110820">
    <property type="protein sequence ID" value="WPX96876.1"/>
    <property type="molecule type" value="Genomic_DNA"/>
</dbReference>
<dbReference type="RefSeq" id="WP_323732565.1">
    <property type="nucleotide sequence ID" value="NZ_CP110820.1"/>
</dbReference>
<reference evidence="2 3" key="1">
    <citation type="submission" date="2022-11" db="EMBL/GenBank/DDBJ databases">
        <title>Host association and intracellularity evolved multiple times independently in the Rickettsiales.</title>
        <authorList>
            <person name="Castelli M."/>
            <person name="Nardi T."/>
            <person name="Gammuto L."/>
            <person name="Bellinzona G."/>
            <person name="Sabaneyeva E."/>
            <person name="Potekhin A."/>
            <person name="Serra V."/>
            <person name="Petroni G."/>
            <person name="Sassera D."/>
        </authorList>
    </citation>
    <scope>NUCLEOTIDE SEQUENCE [LARGE SCALE GENOMIC DNA]</scope>
    <source>
        <strain evidence="2 3">NDG2</strain>
    </source>
</reference>
<keyword evidence="3" id="KW-1185">Reference proteome</keyword>
<evidence type="ECO:0000313" key="2">
    <source>
        <dbReference type="EMBL" id="WPX96876.1"/>
    </source>
</evidence>
<protein>
    <submittedName>
        <fullName evidence="2">Uncharacterized protein</fullName>
    </submittedName>
</protein>
<sequence length="166" mass="18501">MLNYLLPLSIVAINTCYLATISLNIKDKHHTALKTSDALQKALNTIYKEGTIDTFVQWSKLPLEGAELIKSSLGQKHVYKMWNPDGAQVDLLHTLLGVEQKIVEETSDYAKYGVYAVGSAFVGVASVFVTEYTLQDIKNYFWGSNTPESTQEYLGIEGVKADELDF</sequence>
<evidence type="ECO:0000313" key="3">
    <source>
        <dbReference type="Proteomes" id="UP001327219"/>
    </source>
</evidence>
<gene>
    <name evidence="2" type="ORF">Bandiella_01010</name>
</gene>
<evidence type="ECO:0000256" key="1">
    <source>
        <dbReference type="SAM" id="Phobius"/>
    </source>
</evidence>
<feature type="transmembrane region" description="Helical" evidence="1">
    <location>
        <begin position="6"/>
        <end position="25"/>
    </location>
</feature>
<keyword evidence="1" id="KW-0812">Transmembrane</keyword>
<dbReference type="Proteomes" id="UP001327219">
    <property type="component" value="Chromosome"/>
</dbReference>
<proteinExistence type="predicted"/>
<accession>A0ABZ0UL68</accession>